<dbReference type="SUPFAM" id="SSF109854">
    <property type="entry name" value="DinB/YfiT-like putative metalloenzymes"/>
    <property type="match status" value="1"/>
</dbReference>
<dbReference type="Pfam" id="PF09351">
    <property type="entry name" value="DUF1993"/>
    <property type="match status" value="1"/>
</dbReference>
<dbReference type="eggNOG" id="COG3812">
    <property type="taxonomic scope" value="Bacteria"/>
</dbReference>
<dbReference type="AlphaFoldDB" id="F4QIL9"/>
<dbReference type="InterPro" id="IPR034660">
    <property type="entry name" value="DinB/YfiT-like"/>
</dbReference>
<dbReference type="EMBL" id="GL883077">
    <property type="protein sequence ID" value="EGF93008.1"/>
    <property type="molecule type" value="Genomic_DNA"/>
</dbReference>
<dbReference type="Gene3D" id="1.20.120.450">
    <property type="entry name" value="dinb family like domain"/>
    <property type="match status" value="1"/>
</dbReference>
<name>F4QIL9_9CAUL</name>
<organism evidence="1 2">
    <name type="scientific">Asticcacaulis biprosthecium C19</name>
    <dbReference type="NCBI Taxonomy" id="715226"/>
    <lineage>
        <taxon>Bacteria</taxon>
        <taxon>Pseudomonadati</taxon>
        <taxon>Pseudomonadota</taxon>
        <taxon>Alphaproteobacteria</taxon>
        <taxon>Caulobacterales</taxon>
        <taxon>Caulobacteraceae</taxon>
        <taxon>Asticcacaulis</taxon>
    </lineage>
</organism>
<protein>
    <recommendedName>
        <fullName evidence="3">DUF1993 domain-containing protein</fullName>
    </recommendedName>
</protein>
<dbReference type="RefSeq" id="WP_006272193.1">
    <property type="nucleotide sequence ID" value="NZ_GL883077.1"/>
</dbReference>
<dbReference type="HOGENOM" id="CLU_090929_1_0_5"/>
<evidence type="ECO:0008006" key="3">
    <source>
        <dbReference type="Google" id="ProtNLM"/>
    </source>
</evidence>
<dbReference type="InterPro" id="IPR018531">
    <property type="entry name" value="DUF1993"/>
</dbReference>
<dbReference type="PANTHER" id="PTHR36922">
    <property type="entry name" value="BLL2446 PROTEIN"/>
    <property type="match status" value="1"/>
</dbReference>
<dbReference type="STRING" id="715226.ABI_14470"/>
<reference evidence="2" key="1">
    <citation type="submission" date="2011-03" db="EMBL/GenBank/DDBJ databases">
        <title>Draft genome sequence of Brevundimonas diminuta.</title>
        <authorList>
            <person name="Brown P.J.B."/>
            <person name="Buechlein A."/>
            <person name="Hemmerich C."/>
            <person name="Brun Y.V."/>
        </authorList>
    </citation>
    <scope>NUCLEOTIDE SEQUENCE [LARGE SCALE GENOMIC DNA]</scope>
    <source>
        <strain evidence="2">C19</strain>
    </source>
</reference>
<dbReference type="OrthoDB" id="338237at2"/>
<sequence>MPDTAITVSKIDMYQASVPIVLRALTNLKAILGKAEAWAGERKVKEETVLNARLALDMLPLVKQIQLASDNAKGIAARLGGVDNPSYADEEKTFAELHERLQKTIDFVKSVPAAGFEGSETRDLVLKFPNLTMEFTGLAYLTGFAIPNFFFHVTTAYAILRHSGVPLGKPDFLGG</sequence>
<evidence type="ECO:0000313" key="1">
    <source>
        <dbReference type="EMBL" id="EGF93008.1"/>
    </source>
</evidence>
<accession>F4QIL9</accession>
<proteinExistence type="predicted"/>
<gene>
    <name evidence="1" type="ORF">ABI_14470</name>
</gene>
<dbReference type="Proteomes" id="UP000006512">
    <property type="component" value="Unassembled WGS sequence"/>
</dbReference>
<keyword evidence="2" id="KW-1185">Reference proteome</keyword>
<evidence type="ECO:0000313" key="2">
    <source>
        <dbReference type="Proteomes" id="UP000006512"/>
    </source>
</evidence>
<dbReference type="PANTHER" id="PTHR36922:SF1">
    <property type="entry name" value="DUF1993 DOMAIN-CONTAINING PROTEIN"/>
    <property type="match status" value="1"/>
</dbReference>